<organism evidence="3 4">
    <name type="scientific">Methylocystis iwaonis</name>
    <dbReference type="NCBI Taxonomy" id="2885079"/>
    <lineage>
        <taxon>Bacteria</taxon>
        <taxon>Pseudomonadati</taxon>
        <taxon>Pseudomonadota</taxon>
        <taxon>Alphaproteobacteria</taxon>
        <taxon>Hyphomicrobiales</taxon>
        <taxon>Methylocystaceae</taxon>
        <taxon>Methylocystis</taxon>
    </lineage>
</organism>
<evidence type="ECO:0008006" key="5">
    <source>
        <dbReference type="Google" id="ProtNLM"/>
    </source>
</evidence>
<evidence type="ECO:0000313" key="4">
    <source>
        <dbReference type="Proteomes" id="UP001317629"/>
    </source>
</evidence>
<keyword evidence="1" id="KW-1133">Transmembrane helix</keyword>
<dbReference type="Proteomes" id="UP001317629">
    <property type="component" value="Chromosome"/>
</dbReference>
<accession>A0ABM8ED56</accession>
<feature type="chain" id="PRO_5045350292" description="Transmembrane protein" evidence="2">
    <location>
        <begin position="30"/>
        <end position="88"/>
    </location>
</feature>
<proteinExistence type="predicted"/>
<protein>
    <recommendedName>
        <fullName evidence="5">Transmembrane protein</fullName>
    </recommendedName>
</protein>
<evidence type="ECO:0000256" key="1">
    <source>
        <dbReference type="SAM" id="Phobius"/>
    </source>
</evidence>
<keyword evidence="1" id="KW-0812">Transmembrane</keyword>
<dbReference type="RefSeq" id="WP_202071170.1">
    <property type="nucleotide sequence ID" value="NZ_AP027142.1"/>
</dbReference>
<sequence length="88" mass="9239">MFKSKKSLVAAIAATVVAGSIASATPASAYYWHHHHGYGWGPYAAGAAGAVALGLVAGAIAESDSCYYESRPVYRHGYFVGYRQVPVC</sequence>
<name>A0ABM8ED56_9HYPH</name>
<gene>
    <name evidence="3" type="ORF">SS37A_34600</name>
</gene>
<evidence type="ECO:0000256" key="2">
    <source>
        <dbReference type="SAM" id="SignalP"/>
    </source>
</evidence>
<evidence type="ECO:0000313" key="3">
    <source>
        <dbReference type="EMBL" id="BDV35931.1"/>
    </source>
</evidence>
<dbReference type="EMBL" id="AP027142">
    <property type="protein sequence ID" value="BDV35931.1"/>
    <property type="molecule type" value="Genomic_DNA"/>
</dbReference>
<reference evidence="3 4" key="1">
    <citation type="journal article" date="2023" name="Int. J. Syst. Evol. Microbiol.">
        <title>Methylocystis iwaonis sp. nov., a type II methane-oxidizing bacterium from surface soil of a rice paddy field in Japan, and emended description of the genus Methylocystis (ex Whittenbury et al. 1970) Bowman et al. 1993.</title>
        <authorList>
            <person name="Kaise H."/>
            <person name="Sawadogo J.B."/>
            <person name="Alam M.S."/>
            <person name="Ueno C."/>
            <person name="Dianou D."/>
            <person name="Shinjo R."/>
            <person name="Asakawa S."/>
        </authorList>
    </citation>
    <scope>NUCLEOTIDE SEQUENCE [LARGE SCALE GENOMIC DNA]</scope>
    <source>
        <strain evidence="3 4">SS37A-Re</strain>
    </source>
</reference>
<feature type="signal peptide" evidence="2">
    <location>
        <begin position="1"/>
        <end position="29"/>
    </location>
</feature>
<keyword evidence="1" id="KW-0472">Membrane</keyword>
<keyword evidence="2" id="KW-0732">Signal</keyword>
<keyword evidence="4" id="KW-1185">Reference proteome</keyword>
<feature type="transmembrane region" description="Helical" evidence="1">
    <location>
        <begin position="40"/>
        <end position="61"/>
    </location>
</feature>